<dbReference type="STRING" id="453304.ATC03_17075"/>
<evidence type="ECO:0000259" key="1">
    <source>
        <dbReference type="PROSITE" id="PS51384"/>
    </source>
</evidence>
<name>A0A191WIX1_9MICO</name>
<dbReference type="PANTHER" id="PTHR30157">
    <property type="entry name" value="FERRIC REDUCTASE, NADPH-DEPENDENT"/>
    <property type="match status" value="1"/>
</dbReference>
<keyword evidence="3" id="KW-1185">Reference proteome</keyword>
<organism evidence="2 3">
    <name type="scientific">Agromyces aureus</name>
    <dbReference type="NCBI Taxonomy" id="453304"/>
    <lineage>
        <taxon>Bacteria</taxon>
        <taxon>Bacillati</taxon>
        <taxon>Actinomycetota</taxon>
        <taxon>Actinomycetes</taxon>
        <taxon>Micrococcales</taxon>
        <taxon>Microbacteriaceae</taxon>
        <taxon>Agromyces</taxon>
    </lineage>
</organism>
<dbReference type="SUPFAM" id="SSF63380">
    <property type="entry name" value="Riboflavin synthase domain-like"/>
    <property type="match status" value="1"/>
</dbReference>
<protein>
    <recommendedName>
        <fullName evidence="1">FAD-binding FR-type domain-containing protein</fullName>
    </recommendedName>
</protein>
<dbReference type="InterPro" id="IPR017938">
    <property type="entry name" value="Riboflavin_synthase-like_b-brl"/>
</dbReference>
<dbReference type="RefSeq" id="WP_067879739.1">
    <property type="nucleotide sequence ID" value="NZ_CP013979.1"/>
</dbReference>
<accession>A0A191WIX1</accession>
<dbReference type="InterPro" id="IPR013113">
    <property type="entry name" value="SIP_FAD-bd"/>
</dbReference>
<dbReference type="InterPro" id="IPR017927">
    <property type="entry name" value="FAD-bd_FR_type"/>
</dbReference>
<dbReference type="CDD" id="cd06193">
    <property type="entry name" value="siderophore_interacting"/>
    <property type="match status" value="1"/>
</dbReference>
<dbReference type="Gene3D" id="3.40.50.80">
    <property type="entry name" value="Nucleotide-binding domain of ferredoxin-NADP reductase (FNR) module"/>
    <property type="match status" value="1"/>
</dbReference>
<dbReference type="Proteomes" id="UP000078437">
    <property type="component" value="Chromosome"/>
</dbReference>
<dbReference type="GO" id="GO:0016491">
    <property type="term" value="F:oxidoreductase activity"/>
    <property type="evidence" value="ECO:0007669"/>
    <property type="project" value="InterPro"/>
</dbReference>
<dbReference type="EMBL" id="CP013979">
    <property type="protein sequence ID" value="ANJ28162.1"/>
    <property type="molecule type" value="Genomic_DNA"/>
</dbReference>
<reference evidence="2 3" key="1">
    <citation type="journal article" date="2016" name="Int. J. Syst. Evol. Microbiol.">
        <title>Agromyces aureus sp. nov., isolated from the rhizosphere of Salix caprea L. grown in a heavy-metal-contaminated soil.</title>
        <authorList>
            <person name="Corretto E."/>
            <person name="Antonielli L."/>
            <person name="Sessitsch A."/>
            <person name="Compant S."/>
            <person name="Gorfer M."/>
            <person name="Kuffner M."/>
            <person name="Brader G."/>
        </authorList>
    </citation>
    <scope>NUCLEOTIDE SEQUENCE [LARGE SCALE GENOMIC DNA]</scope>
    <source>
        <strain evidence="2 3">AR33</strain>
    </source>
</reference>
<dbReference type="AlphaFoldDB" id="A0A191WIX1"/>
<dbReference type="PANTHER" id="PTHR30157:SF0">
    <property type="entry name" value="NADPH-DEPENDENT FERRIC-CHELATE REDUCTASE"/>
    <property type="match status" value="1"/>
</dbReference>
<dbReference type="KEGG" id="agy:ATC03_17075"/>
<dbReference type="OrthoDB" id="3291337at2"/>
<sequence>MAKTHSRQVKTERTTPIELEVLATTRVSPSFARITVGGGEIDRFTPRGFDQWFRLFLPPEGADEVRLPDRDGYLGYAQLLRTPKAVRPVMRNYTVREFRPATAERGAELDIDFVLHESPETGGLEGVAASWADSCKAGDRVGILDEGYGFDAPETAAWFLLVADETGLPAVAGICASLPVDASGVAIVEIPHADDAQAFPTPANVVVHWVVRDHDDRPGAGAYAAAATLELPADVVAHAYAVGESGLATGIRRLLVNERGWAKTDVSFCGYWRLPKGAPAVETSQLIGA</sequence>
<dbReference type="InterPro" id="IPR039261">
    <property type="entry name" value="FNR_nucleotide-bd"/>
</dbReference>
<proteinExistence type="predicted"/>
<dbReference type="InterPro" id="IPR007037">
    <property type="entry name" value="SIP_rossman_dom"/>
</dbReference>
<evidence type="ECO:0000313" key="2">
    <source>
        <dbReference type="EMBL" id="ANJ28162.1"/>
    </source>
</evidence>
<dbReference type="Gene3D" id="2.40.30.10">
    <property type="entry name" value="Translation factors"/>
    <property type="match status" value="1"/>
</dbReference>
<evidence type="ECO:0000313" key="3">
    <source>
        <dbReference type="Proteomes" id="UP000078437"/>
    </source>
</evidence>
<dbReference type="PROSITE" id="PS51384">
    <property type="entry name" value="FAD_FR"/>
    <property type="match status" value="1"/>
</dbReference>
<gene>
    <name evidence="2" type="ORF">ATC03_17075</name>
</gene>
<feature type="domain" description="FAD-binding FR-type" evidence="1">
    <location>
        <begin position="14"/>
        <end position="154"/>
    </location>
</feature>
<dbReference type="InterPro" id="IPR039374">
    <property type="entry name" value="SIP_fam"/>
</dbReference>
<reference evidence="3" key="2">
    <citation type="submission" date="2016-01" db="EMBL/GenBank/DDBJ databases">
        <title>Complete genome sequence of Agromyces aureus AR33T and comparison with related organisms.</title>
        <authorList>
            <person name="Corretto E."/>
            <person name="Antonielli L."/>
            <person name="Sessitsch A."/>
            <person name="Brader G."/>
        </authorList>
    </citation>
    <scope>NUCLEOTIDE SEQUENCE [LARGE SCALE GENOMIC DNA]</scope>
    <source>
        <strain evidence="3">AR33</strain>
    </source>
</reference>
<dbReference type="Pfam" id="PF08021">
    <property type="entry name" value="FAD_binding_9"/>
    <property type="match status" value="1"/>
</dbReference>
<dbReference type="Pfam" id="PF04954">
    <property type="entry name" value="SIP"/>
    <property type="match status" value="1"/>
</dbReference>